<evidence type="ECO:0000313" key="3">
    <source>
        <dbReference type="EMBL" id="SOD60175.1"/>
    </source>
</evidence>
<keyword evidence="1" id="KW-0812">Transmembrane</keyword>
<keyword evidence="2" id="KW-0732">Signal</keyword>
<sequence length="223" mass="22501">MSGGGNGGRFQTACATVTAAVVAWAAVFAGAGAAVADDGAENAYRYWSFWSWEADDDGWVYAAEGPGTFRPGAGDLVGFRFGVSGERDDRRAPRGEATFPEVCGAEPAEPSMALVLDFGTPEEAPGDAAPPEPRAECVPLAEGATVAEVLAEVAPPLRYDQAGLLCGIAGYPVSGCGEPVDEANAAEDDGEGGGSVGVPLLVGVGAVALLGLAGWARARRRAG</sequence>
<gene>
    <name evidence="3" type="ORF">SAMN06297387_10240</name>
</gene>
<keyword evidence="1" id="KW-0472">Membrane</keyword>
<evidence type="ECO:0008006" key="5">
    <source>
        <dbReference type="Google" id="ProtNLM"/>
    </source>
</evidence>
<organism evidence="3 4">
    <name type="scientific">Streptomyces zhaozhouensis</name>
    <dbReference type="NCBI Taxonomy" id="1300267"/>
    <lineage>
        <taxon>Bacteria</taxon>
        <taxon>Bacillati</taxon>
        <taxon>Actinomycetota</taxon>
        <taxon>Actinomycetes</taxon>
        <taxon>Kitasatosporales</taxon>
        <taxon>Streptomycetaceae</taxon>
        <taxon>Streptomyces</taxon>
    </lineage>
</organism>
<dbReference type="NCBIfam" id="NF040672">
    <property type="entry name" value="SCO2322_fam"/>
    <property type="match status" value="1"/>
</dbReference>
<proteinExistence type="predicted"/>
<keyword evidence="1" id="KW-1133">Transmembrane helix</keyword>
<evidence type="ECO:0000313" key="4">
    <source>
        <dbReference type="Proteomes" id="UP000219072"/>
    </source>
</evidence>
<dbReference type="EMBL" id="OCNE01000002">
    <property type="protein sequence ID" value="SOD60175.1"/>
    <property type="molecule type" value="Genomic_DNA"/>
</dbReference>
<evidence type="ECO:0000256" key="2">
    <source>
        <dbReference type="SAM" id="SignalP"/>
    </source>
</evidence>
<keyword evidence="4" id="KW-1185">Reference proteome</keyword>
<feature type="chain" id="PRO_5013103593" description="MYXO-CTERM domain-containing protein" evidence="2">
    <location>
        <begin position="37"/>
        <end position="223"/>
    </location>
</feature>
<feature type="transmembrane region" description="Helical" evidence="1">
    <location>
        <begin position="196"/>
        <end position="216"/>
    </location>
</feature>
<dbReference type="Proteomes" id="UP000219072">
    <property type="component" value="Unassembled WGS sequence"/>
</dbReference>
<accession>A0A286DNA3</accession>
<dbReference type="AlphaFoldDB" id="A0A286DNA3"/>
<feature type="signal peptide" evidence="2">
    <location>
        <begin position="1"/>
        <end position="36"/>
    </location>
</feature>
<dbReference type="InterPro" id="IPR047703">
    <property type="entry name" value="SCO2322-like"/>
</dbReference>
<reference evidence="3 4" key="1">
    <citation type="submission" date="2017-09" db="EMBL/GenBank/DDBJ databases">
        <authorList>
            <person name="Ehlers B."/>
            <person name="Leendertz F.H."/>
        </authorList>
    </citation>
    <scope>NUCLEOTIDE SEQUENCE [LARGE SCALE GENOMIC DNA]</scope>
    <source>
        <strain evidence="3 4">CGMCC 4.7095</strain>
    </source>
</reference>
<protein>
    <recommendedName>
        <fullName evidence="5">MYXO-CTERM domain-containing protein</fullName>
    </recommendedName>
</protein>
<name>A0A286DNA3_9ACTN</name>
<evidence type="ECO:0000256" key="1">
    <source>
        <dbReference type="SAM" id="Phobius"/>
    </source>
</evidence>